<evidence type="ECO:0000259" key="1">
    <source>
        <dbReference type="Pfam" id="PF08906"/>
    </source>
</evidence>
<dbReference type="Pfam" id="PF08906">
    <property type="entry name" value="T6SS_Tdi1_C"/>
    <property type="match status" value="1"/>
</dbReference>
<evidence type="ECO:0000313" key="2">
    <source>
        <dbReference type="EMBL" id="RMV29726.1"/>
    </source>
</evidence>
<reference evidence="2 3" key="1">
    <citation type="submission" date="2018-08" db="EMBL/GenBank/DDBJ databases">
        <title>Recombination of ecologically and evolutionarily significant loci maintains genetic cohesion in the Pseudomonas syringae species complex.</title>
        <authorList>
            <person name="Dillon M."/>
            <person name="Thakur S."/>
            <person name="Almeida R.N.D."/>
            <person name="Weir B.S."/>
            <person name="Guttman D.S."/>
        </authorList>
    </citation>
    <scope>NUCLEOTIDE SEQUENCE [LARGE SCALE GENOMIC DNA]</scope>
    <source>
        <strain evidence="2 3">ICMP 11281</strain>
    </source>
</reference>
<sequence>MYGFVPALALGGPMELKNLQKVKTIEHLTFLSQLSPLQDWGFPDL</sequence>
<accession>A0A0N0G523</accession>
<evidence type="ECO:0000313" key="3">
    <source>
        <dbReference type="Proteomes" id="UP000271631"/>
    </source>
</evidence>
<dbReference type="EMBL" id="RBUQ01000309">
    <property type="protein sequence ID" value="RMV29726.1"/>
    <property type="molecule type" value="Genomic_DNA"/>
</dbReference>
<dbReference type="InterPro" id="IPR015002">
    <property type="entry name" value="T6SS_Tdi1_C"/>
</dbReference>
<dbReference type="Proteomes" id="UP000271631">
    <property type="component" value="Unassembled WGS sequence"/>
</dbReference>
<dbReference type="AlphaFoldDB" id="A0A0N0G523"/>
<feature type="domain" description="T6SS immunity protein Tdi1 C-terminal" evidence="1">
    <location>
        <begin position="1"/>
        <end position="35"/>
    </location>
</feature>
<name>A0A0N0G523_PSEYM</name>
<gene>
    <name evidence="2" type="ORF">ALP13_101404</name>
</gene>
<protein>
    <submittedName>
        <fullName evidence="2">GAD-like domain protein</fullName>
    </submittedName>
</protein>
<proteinExistence type="predicted"/>
<organism evidence="2 3">
    <name type="scientific">Pseudomonas syringae pv. maculicola</name>
    <dbReference type="NCBI Taxonomy" id="59511"/>
    <lineage>
        <taxon>Bacteria</taxon>
        <taxon>Pseudomonadati</taxon>
        <taxon>Pseudomonadota</taxon>
        <taxon>Gammaproteobacteria</taxon>
        <taxon>Pseudomonadales</taxon>
        <taxon>Pseudomonadaceae</taxon>
        <taxon>Pseudomonas</taxon>
    </lineage>
</organism>
<comment type="caution">
    <text evidence="2">The sequence shown here is derived from an EMBL/GenBank/DDBJ whole genome shotgun (WGS) entry which is preliminary data.</text>
</comment>